<evidence type="ECO:0000313" key="3">
    <source>
        <dbReference type="EMBL" id="RHZ71879.1"/>
    </source>
</evidence>
<dbReference type="PROSITE" id="PS50089">
    <property type="entry name" value="ZF_RING_2"/>
    <property type="match status" value="1"/>
</dbReference>
<keyword evidence="1" id="KW-0479">Metal-binding</keyword>
<keyword evidence="1" id="KW-0862">Zinc</keyword>
<dbReference type="Proteomes" id="UP000266861">
    <property type="component" value="Unassembled WGS sequence"/>
</dbReference>
<name>A0A397I7Z5_9GLOM</name>
<evidence type="ECO:0000313" key="4">
    <source>
        <dbReference type="Proteomes" id="UP000266861"/>
    </source>
</evidence>
<comment type="caution">
    <text evidence="3">The sequence shown here is derived from an EMBL/GenBank/DDBJ whole genome shotgun (WGS) entry which is preliminary data.</text>
</comment>
<reference evidence="3 4" key="1">
    <citation type="submission" date="2018-08" db="EMBL/GenBank/DDBJ databases">
        <title>Genome and evolution of the arbuscular mycorrhizal fungus Diversispora epigaea (formerly Glomus versiforme) and its bacterial endosymbionts.</title>
        <authorList>
            <person name="Sun X."/>
            <person name="Fei Z."/>
            <person name="Harrison M."/>
        </authorList>
    </citation>
    <scope>NUCLEOTIDE SEQUENCE [LARGE SCALE GENOMIC DNA]</scope>
    <source>
        <strain evidence="3 4">IT104</strain>
    </source>
</reference>
<dbReference type="InterPro" id="IPR001841">
    <property type="entry name" value="Znf_RING"/>
</dbReference>
<gene>
    <name evidence="3" type="ORF">Glove_251g20</name>
</gene>
<evidence type="ECO:0000259" key="2">
    <source>
        <dbReference type="PROSITE" id="PS50089"/>
    </source>
</evidence>
<sequence>MSRKKNSGPCSVQNCSLQVSRFRQITLLAYRKAQNNGSFKFYPYLKIGEQLCHIHYLSIVETDRYQKSKTQEPKSYSFIEQVSMLTKGLYMQRGNIELDPIHFQQMIVESDPRLQGFFDKLEKALIPDKRSLYNKIEAKKTIVSLCYIMAGIRNKFANDFKLEVGLYLSASGASHIAIDTLNSIGLSACYTTINNFKRKLANEHPLKIREFFSEQKNYLYVYNLDDYHDIHEKRRPNTTTLSTAKHMATCICKQVSACAPVPIIFNGSSIHNPVNIDASNICFRLINQYHGTFDTSYTNCKKQWLVNGRPDINNFDKIELLTVHFYDDAIAERKEERSMKGVRLIGFQEKNLHSMNDYVSALQLILNIDNDTGILYNRVAPLVADWPGQLFIRKAITNLYKDNSQYSIPSRINSFIPILGPLHVSLNSREHVLIIYYTFFQKLFHFVFGKRKILAKKPKPWRINLLLDLAYNGWCKIRETILTKFGNICKDIEYRMVLDLLDNIIPATLDIYAILFRSGSFNEYVETIFRIWTFALRWKRHNYNKAPLAFLSDIFYWEDTNHPFIEVVKLFLVNFNDYYVENYHSKIRAHTNTNNNVDNIIKQAFVIDERNQCEIKNIFEKTKTYPYKLSSLNLLTEKTSLFLLEYFQEIFKNSGKSKLHKTKKKIECKLITLGVTVDSRCLPTGFSTSVPPSPDTCDRCHKKLDNGEVLTCGHGYHYECYQILEYGCRYCEEYYKRGIYSNVKSFLERLEKGPNILTSEEREEREDILVEENEIIEEIEINESQEVHEKFLRSLNYVNAW</sequence>
<feature type="domain" description="RING-type" evidence="2">
    <location>
        <begin position="697"/>
        <end position="732"/>
    </location>
</feature>
<protein>
    <recommendedName>
        <fullName evidence="2">RING-type domain-containing protein</fullName>
    </recommendedName>
</protein>
<proteinExistence type="predicted"/>
<dbReference type="AlphaFoldDB" id="A0A397I7Z5"/>
<dbReference type="EMBL" id="PQFF01000231">
    <property type="protein sequence ID" value="RHZ71879.1"/>
    <property type="molecule type" value="Genomic_DNA"/>
</dbReference>
<accession>A0A397I7Z5</accession>
<organism evidence="3 4">
    <name type="scientific">Diversispora epigaea</name>
    <dbReference type="NCBI Taxonomy" id="1348612"/>
    <lineage>
        <taxon>Eukaryota</taxon>
        <taxon>Fungi</taxon>
        <taxon>Fungi incertae sedis</taxon>
        <taxon>Mucoromycota</taxon>
        <taxon>Glomeromycotina</taxon>
        <taxon>Glomeromycetes</taxon>
        <taxon>Diversisporales</taxon>
        <taxon>Diversisporaceae</taxon>
        <taxon>Diversispora</taxon>
    </lineage>
</organism>
<keyword evidence="1" id="KW-0863">Zinc-finger</keyword>
<dbReference type="OrthoDB" id="2412874at2759"/>
<evidence type="ECO:0000256" key="1">
    <source>
        <dbReference type="PROSITE-ProRule" id="PRU00175"/>
    </source>
</evidence>
<dbReference type="GO" id="GO:0008270">
    <property type="term" value="F:zinc ion binding"/>
    <property type="evidence" value="ECO:0007669"/>
    <property type="project" value="UniProtKB-KW"/>
</dbReference>
<keyword evidence="4" id="KW-1185">Reference proteome</keyword>